<evidence type="ECO:0000256" key="5">
    <source>
        <dbReference type="ARBA" id="ARBA00022448"/>
    </source>
</evidence>
<feature type="transmembrane region" description="Helical" evidence="13">
    <location>
        <begin position="95"/>
        <end position="114"/>
    </location>
</feature>
<keyword evidence="15" id="KW-1185">Reference proteome</keyword>
<dbReference type="CDD" id="cd13137">
    <property type="entry name" value="MATE_NorM_like"/>
    <property type="match status" value="1"/>
</dbReference>
<evidence type="ECO:0000256" key="11">
    <source>
        <dbReference type="ARBA" id="ARBA00023136"/>
    </source>
</evidence>
<evidence type="ECO:0000313" key="14">
    <source>
        <dbReference type="EMBL" id="QCT71046.1"/>
    </source>
</evidence>
<feature type="transmembrane region" description="Helical" evidence="13">
    <location>
        <begin position="47"/>
        <end position="75"/>
    </location>
</feature>
<dbReference type="Pfam" id="PF01554">
    <property type="entry name" value="MatE"/>
    <property type="match status" value="2"/>
</dbReference>
<dbReference type="InterPro" id="IPR050222">
    <property type="entry name" value="MATE_MdtK"/>
</dbReference>
<keyword evidence="6" id="KW-0050">Antiport</keyword>
<feature type="transmembrane region" description="Helical" evidence="13">
    <location>
        <begin position="253"/>
        <end position="273"/>
    </location>
</feature>
<evidence type="ECO:0000256" key="4">
    <source>
        <dbReference type="ARBA" id="ARBA00020268"/>
    </source>
</evidence>
<keyword evidence="10" id="KW-0406">Ion transport</keyword>
<organism evidence="14 15">
    <name type="scientific">Eubacterium maltosivorans</name>
    <dbReference type="NCBI Taxonomy" id="2041044"/>
    <lineage>
        <taxon>Bacteria</taxon>
        <taxon>Bacillati</taxon>
        <taxon>Bacillota</taxon>
        <taxon>Clostridia</taxon>
        <taxon>Eubacteriales</taxon>
        <taxon>Eubacteriaceae</taxon>
        <taxon>Eubacterium</taxon>
    </lineage>
</organism>
<evidence type="ECO:0000256" key="10">
    <source>
        <dbReference type="ARBA" id="ARBA00023065"/>
    </source>
</evidence>
<evidence type="ECO:0000256" key="8">
    <source>
        <dbReference type="ARBA" id="ARBA00022692"/>
    </source>
</evidence>
<keyword evidence="7" id="KW-1003">Cell membrane</keyword>
<evidence type="ECO:0000256" key="9">
    <source>
        <dbReference type="ARBA" id="ARBA00022989"/>
    </source>
</evidence>
<protein>
    <recommendedName>
        <fullName evidence="4">Probable multidrug resistance protein NorM</fullName>
    </recommendedName>
    <alternativeName>
        <fullName evidence="12">Multidrug-efflux transporter</fullName>
    </alternativeName>
</protein>
<evidence type="ECO:0000256" key="12">
    <source>
        <dbReference type="ARBA" id="ARBA00031636"/>
    </source>
</evidence>
<dbReference type="AlphaFoldDB" id="A0A4V1GLU9"/>
<dbReference type="GO" id="GO:0006811">
    <property type="term" value="P:monoatomic ion transport"/>
    <property type="evidence" value="ECO:0007669"/>
    <property type="project" value="UniProtKB-KW"/>
</dbReference>
<feature type="transmembrane region" description="Helical" evidence="13">
    <location>
        <begin position="126"/>
        <end position="149"/>
    </location>
</feature>
<dbReference type="InterPro" id="IPR048279">
    <property type="entry name" value="MdtK-like"/>
</dbReference>
<dbReference type="PANTHER" id="PTHR43298:SF2">
    <property type="entry name" value="FMN_FAD EXPORTER YEEO-RELATED"/>
    <property type="match status" value="1"/>
</dbReference>
<comment type="function">
    <text evidence="1">Multidrug efflux pump.</text>
</comment>
<reference evidence="14 15" key="1">
    <citation type="submission" date="2018-05" db="EMBL/GenBank/DDBJ databases">
        <title>Genome comparison of Eubacterium sp.</title>
        <authorList>
            <person name="Feng Y."/>
            <person name="Sanchez-Andrea I."/>
            <person name="Stams A.J.M."/>
            <person name="De Vos W.M."/>
        </authorList>
    </citation>
    <scope>NUCLEOTIDE SEQUENCE [LARGE SCALE GENOMIC DNA]</scope>
    <source>
        <strain evidence="14 15">YI</strain>
    </source>
</reference>
<dbReference type="RefSeq" id="WP_096919964.1">
    <property type="nucleotide sequence ID" value="NZ_CP029487.1"/>
</dbReference>
<dbReference type="GO" id="GO:0005886">
    <property type="term" value="C:plasma membrane"/>
    <property type="evidence" value="ECO:0007669"/>
    <property type="project" value="UniProtKB-SubCell"/>
</dbReference>
<keyword evidence="11 13" id="KW-0472">Membrane</keyword>
<comment type="similarity">
    <text evidence="3">Belongs to the multi antimicrobial extrusion (MATE) (TC 2.A.66.1) family.</text>
</comment>
<dbReference type="PANTHER" id="PTHR43298">
    <property type="entry name" value="MULTIDRUG RESISTANCE PROTEIN NORM-RELATED"/>
    <property type="match status" value="1"/>
</dbReference>
<evidence type="ECO:0000256" key="2">
    <source>
        <dbReference type="ARBA" id="ARBA00004651"/>
    </source>
</evidence>
<accession>A0A4V1GLU9</accession>
<feature type="transmembrane region" description="Helical" evidence="13">
    <location>
        <begin position="279"/>
        <end position="299"/>
    </location>
</feature>
<dbReference type="GO" id="GO:0015297">
    <property type="term" value="F:antiporter activity"/>
    <property type="evidence" value="ECO:0007669"/>
    <property type="project" value="UniProtKB-KW"/>
</dbReference>
<dbReference type="EMBL" id="CP029487">
    <property type="protein sequence ID" value="QCT71046.1"/>
    <property type="molecule type" value="Genomic_DNA"/>
</dbReference>
<keyword evidence="5" id="KW-0813">Transport</keyword>
<comment type="subcellular location">
    <subcellularLocation>
        <location evidence="2">Cell membrane</location>
        <topology evidence="2">Multi-pass membrane protein</topology>
    </subcellularLocation>
</comment>
<keyword evidence="8 13" id="KW-0812">Transmembrane</keyword>
<dbReference type="KEGG" id="emt:CPZ25_006810"/>
<feature type="transmembrane region" description="Helical" evidence="13">
    <location>
        <begin position="320"/>
        <end position="340"/>
    </location>
</feature>
<keyword evidence="9 13" id="KW-1133">Transmembrane helix</keyword>
<evidence type="ECO:0000256" key="7">
    <source>
        <dbReference type="ARBA" id="ARBA00022475"/>
    </source>
</evidence>
<evidence type="ECO:0000256" key="6">
    <source>
        <dbReference type="ARBA" id="ARBA00022449"/>
    </source>
</evidence>
<dbReference type="NCBIfam" id="TIGR00797">
    <property type="entry name" value="matE"/>
    <property type="match status" value="1"/>
</dbReference>
<name>A0A4V1GLU9_EUBML</name>
<dbReference type="Proteomes" id="UP000218387">
    <property type="component" value="Chromosome"/>
</dbReference>
<proteinExistence type="inferred from homology"/>
<sequence length="442" mass="47406">MFHLKMNRNDLKVIGVLALPVMAETILQTFLGTVDTLFAGQISDEAIAAVGVTNLIVNIFIAFFTAVSVGTLAVIGRYVGRSDTEKGNRALQQSVLLSLFIGLSVGVLNLLLYRPILEISGAGEGILVYAIPYYMVVVVPIVFLCLSLVLSSCLRATKDNITPMAATGIANVLNILLNVFFIKLGFGIMGLALATTLSRVFGVGLLLARLARGNGFLRLPIKGWGIDMEMIRSILRIGVPAGGEKLIMRAGQLVYGAMILSIGGEAYVAHNIAGTIENYTYIPSMGFGVAAATLVGIGLGENNPEKARRMALMSNTLSTIFMVSMGIVIFIFAPFFAAAFSSTPEVQALTVTVLRMIALFQPCSALTQVIESALQGAGDTRYPMFLTLFGIWGIRVCVGYFLGIICGFGLVGVWTAYIIDISVRGFLLLRRFNGGKWQMVAI</sequence>
<dbReference type="PIRSF" id="PIRSF006603">
    <property type="entry name" value="DinF"/>
    <property type="match status" value="1"/>
</dbReference>
<evidence type="ECO:0000256" key="1">
    <source>
        <dbReference type="ARBA" id="ARBA00003408"/>
    </source>
</evidence>
<dbReference type="InterPro" id="IPR002528">
    <property type="entry name" value="MATE_fam"/>
</dbReference>
<feature type="transmembrane region" description="Helical" evidence="13">
    <location>
        <begin position="188"/>
        <end position="208"/>
    </location>
</feature>
<evidence type="ECO:0000256" key="3">
    <source>
        <dbReference type="ARBA" id="ARBA00010199"/>
    </source>
</evidence>
<dbReference type="GO" id="GO:0042910">
    <property type="term" value="F:xenobiotic transmembrane transporter activity"/>
    <property type="evidence" value="ECO:0007669"/>
    <property type="project" value="InterPro"/>
</dbReference>
<evidence type="ECO:0000256" key="13">
    <source>
        <dbReference type="SAM" id="Phobius"/>
    </source>
</evidence>
<evidence type="ECO:0000313" key="15">
    <source>
        <dbReference type="Proteomes" id="UP000218387"/>
    </source>
</evidence>
<gene>
    <name evidence="14" type="ORF">CPZ25_006810</name>
</gene>
<feature type="transmembrane region" description="Helical" evidence="13">
    <location>
        <begin position="161"/>
        <end position="182"/>
    </location>
</feature>